<dbReference type="Proteomes" id="UP000054466">
    <property type="component" value="Unassembled WGS sequence"/>
</dbReference>
<dbReference type="EMBL" id="KN847043">
    <property type="protein sequence ID" value="KIW28582.1"/>
    <property type="molecule type" value="Genomic_DNA"/>
</dbReference>
<organism evidence="2 3">
    <name type="scientific">Cladophialophora immunda</name>
    <dbReference type="NCBI Taxonomy" id="569365"/>
    <lineage>
        <taxon>Eukaryota</taxon>
        <taxon>Fungi</taxon>
        <taxon>Dikarya</taxon>
        <taxon>Ascomycota</taxon>
        <taxon>Pezizomycotina</taxon>
        <taxon>Eurotiomycetes</taxon>
        <taxon>Chaetothyriomycetidae</taxon>
        <taxon>Chaetothyriales</taxon>
        <taxon>Herpotrichiellaceae</taxon>
        <taxon>Cladophialophora</taxon>
    </lineage>
</organism>
<accession>A0A0D2ATR3</accession>
<evidence type="ECO:0000313" key="2">
    <source>
        <dbReference type="EMBL" id="KIW28582.1"/>
    </source>
</evidence>
<dbReference type="GO" id="GO:0016491">
    <property type="term" value="F:oxidoreductase activity"/>
    <property type="evidence" value="ECO:0007669"/>
    <property type="project" value="InterPro"/>
</dbReference>
<sequence length="115" mass="12722">MSNTSDRHSADGFLAACRTRRTVYSLAKCPQLSDERVIYLVHEAILHTPSSFNSQSTRALVLLGDEHEHLWNDIAKPAVFAVAPKEVWLASEKKLSAFAAAHGTVSLLTNQTLQY</sequence>
<protein>
    <recommendedName>
        <fullName evidence="1">Nitroreductase domain-containing protein</fullName>
    </recommendedName>
</protein>
<dbReference type="InterPro" id="IPR000415">
    <property type="entry name" value="Nitroreductase-like"/>
</dbReference>
<name>A0A0D2ATR3_9EURO</name>
<dbReference type="HOGENOM" id="CLU_073125_2_2_1"/>
<dbReference type="PANTHER" id="PTHR43035:SF1">
    <property type="entry name" value="FATTY ACID REPRESSION MUTANT PROTEIN 2-RELATED"/>
    <property type="match status" value="1"/>
</dbReference>
<dbReference type="Pfam" id="PF00881">
    <property type="entry name" value="Nitroreductase"/>
    <property type="match status" value="1"/>
</dbReference>
<dbReference type="Gene3D" id="3.40.109.10">
    <property type="entry name" value="NADH Oxidase"/>
    <property type="match status" value="1"/>
</dbReference>
<dbReference type="GO" id="GO:0034599">
    <property type="term" value="P:cellular response to oxidative stress"/>
    <property type="evidence" value="ECO:0007669"/>
    <property type="project" value="InterPro"/>
</dbReference>
<dbReference type="STRING" id="569365.A0A0D2ATR3"/>
<dbReference type="AlphaFoldDB" id="A0A0D2ATR3"/>
<feature type="domain" description="Nitroreductase" evidence="1">
    <location>
        <begin position="18"/>
        <end position="89"/>
    </location>
</feature>
<dbReference type="InterPro" id="IPR033877">
    <property type="entry name" value="Frm2/Hbn1"/>
</dbReference>
<dbReference type="GeneID" id="27347429"/>
<evidence type="ECO:0000259" key="1">
    <source>
        <dbReference type="Pfam" id="PF00881"/>
    </source>
</evidence>
<dbReference type="OrthoDB" id="2138173at2759"/>
<gene>
    <name evidence="2" type="ORF">PV07_08235</name>
</gene>
<evidence type="ECO:0000313" key="3">
    <source>
        <dbReference type="Proteomes" id="UP000054466"/>
    </source>
</evidence>
<dbReference type="InterPro" id="IPR029479">
    <property type="entry name" value="Nitroreductase"/>
</dbReference>
<keyword evidence="3" id="KW-1185">Reference proteome</keyword>
<proteinExistence type="predicted"/>
<dbReference type="VEuPathDB" id="FungiDB:PV07_08235"/>
<dbReference type="SUPFAM" id="SSF55469">
    <property type="entry name" value="FMN-dependent nitroreductase-like"/>
    <property type="match status" value="1"/>
</dbReference>
<reference evidence="2 3" key="1">
    <citation type="submission" date="2015-01" db="EMBL/GenBank/DDBJ databases">
        <title>The Genome Sequence of Cladophialophora immunda CBS83496.</title>
        <authorList>
            <consortium name="The Broad Institute Genomics Platform"/>
            <person name="Cuomo C."/>
            <person name="de Hoog S."/>
            <person name="Gorbushina A."/>
            <person name="Stielow B."/>
            <person name="Teixiera M."/>
            <person name="Abouelleil A."/>
            <person name="Chapman S.B."/>
            <person name="Priest M."/>
            <person name="Young S.K."/>
            <person name="Wortman J."/>
            <person name="Nusbaum C."/>
            <person name="Birren B."/>
        </authorList>
    </citation>
    <scope>NUCLEOTIDE SEQUENCE [LARGE SCALE GENOMIC DNA]</scope>
    <source>
        <strain evidence="2 3">CBS 83496</strain>
    </source>
</reference>
<dbReference type="RefSeq" id="XP_016248798.1">
    <property type="nucleotide sequence ID" value="XM_016395379.1"/>
</dbReference>
<dbReference type="PANTHER" id="PTHR43035">
    <property type="entry name" value="FATTY ACID REPRESSION MUTANT PROTEIN 2-RELATED"/>
    <property type="match status" value="1"/>
</dbReference>